<keyword evidence="1" id="KW-0175">Coiled coil</keyword>
<feature type="compositionally biased region" description="Polar residues" evidence="2">
    <location>
        <begin position="945"/>
        <end position="977"/>
    </location>
</feature>
<feature type="region of interest" description="Disordered" evidence="2">
    <location>
        <begin position="1005"/>
        <end position="1042"/>
    </location>
</feature>
<dbReference type="AlphaFoldDB" id="A0A5J4W4J2"/>
<evidence type="ECO:0000256" key="2">
    <source>
        <dbReference type="SAM" id="MobiDB-lite"/>
    </source>
</evidence>
<evidence type="ECO:0000313" key="3">
    <source>
        <dbReference type="EMBL" id="KAA6389506.1"/>
    </source>
</evidence>
<evidence type="ECO:0000313" key="4">
    <source>
        <dbReference type="Proteomes" id="UP000324800"/>
    </source>
</evidence>
<accession>A0A5J4W4J2</accession>
<name>A0A5J4W4J2_9EUKA</name>
<feature type="region of interest" description="Disordered" evidence="2">
    <location>
        <begin position="945"/>
        <end position="988"/>
    </location>
</feature>
<reference evidence="3 4" key="1">
    <citation type="submission" date="2019-03" db="EMBL/GenBank/DDBJ databases">
        <title>Single cell metagenomics reveals metabolic interactions within the superorganism composed of flagellate Streblomastix strix and complex community of Bacteroidetes bacteria on its surface.</title>
        <authorList>
            <person name="Treitli S.C."/>
            <person name="Kolisko M."/>
            <person name="Husnik F."/>
            <person name="Keeling P."/>
            <person name="Hampl V."/>
        </authorList>
    </citation>
    <scope>NUCLEOTIDE SEQUENCE [LARGE SCALE GENOMIC DNA]</scope>
    <source>
        <strain evidence="3">ST1C</strain>
    </source>
</reference>
<feature type="region of interest" description="Disordered" evidence="2">
    <location>
        <begin position="781"/>
        <end position="810"/>
    </location>
</feature>
<feature type="compositionally biased region" description="Low complexity" evidence="2">
    <location>
        <begin position="798"/>
        <end position="810"/>
    </location>
</feature>
<evidence type="ECO:0000256" key="1">
    <source>
        <dbReference type="SAM" id="Coils"/>
    </source>
</evidence>
<organism evidence="3 4">
    <name type="scientific">Streblomastix strix</name>
    <dbReference type="NCBI Taxonomy" id="222440"/>
    <lineage>
        <taxon>Eukaryota</taxon>
        <taxon>Metamonada</taxon>
        <taxon>Preaxostyla</taxon>
        <taxon>Oxymonadida</taxon>
        <taxon>Streblomastigidae</taxon>
        <taxon>Streblomastix</taxon>
    </lineage>
</organism>
<proteinExistence type="predicted"/>
<feature type="compositionally biased region" description="Polar residues" evidence="2">
    <location>
        <begin position="1013"/>
        <end position="1042"/>
    </location>
</feature>
<gene>
    <name evidence="3" type="ORF">EZS28_014965</name>
</gene>
<dbReference type="EMBL" id="SNRW01003560">
    <property type="protein sequence ID" value="KAA6389506.1"/>
    <property type="molecule type" value="Genomic_DNA"/>
</dbReference>
<feature type="compositionally biased region" description="Low complexity" evidence="2">
    <location>
        <begin position="861"/>
        <end position="876"/>
    </location>
</feature>
<protein>
    <submittedName>
        <fullName evidence="3">Uncharacterized protein</fullName>
    </submittedName>
</protein>
<feature type="region of interest" description="Disordered" evidence="2">
    <location>
        <begin position="1069"/>
        <end position="1100"/>
    </location>
</feature>
<sequence>MNKLQVDRLVEQTNKMLEKNSIMAEQHRKELIEKQAQIDKFIREVEQLRIQNENLMAKVNNKEKDYKIQKLENIKKDNESQIEQLKIDVEKLQDDLKKKENEREKLLNQSKKERSAIMSENERISKESELEKNELKRYEREKDRLISQLKEQKAALEYEKENIQQEKDTIQSNMKRQIQEKDSALTRITEELRQLKEEKVNEEEQQQRNEKADLIRAKILSDEENSEQIKNQENDIIRLRRERKNMDDQQKDLQRKLIRMEEEMKKKDNEFDQLEQEKQQLQLDLDVIKQAKANAERKRESAEQELKEIEKEKEERMNQYQRENQSMKSRLQEEIRSLKTEKEDLIRSYSDKEQQMRKEIELLVEDVRKKALIHNDGSKEQQKKILLLETELIETKYCMWRIHCDMRQWMQLFLIFQQEDQSELNEITASAILRNEGMIKQCVQLLDQGGNNKSINQDLFQSLIYIPIIEDLVTQTKNNRRRKKEKLTSDYALLEDALIEDAQLNGVQIDNESGIQEQINDIDSGGSLRLLQAALTVGQLPSSDAMWSNAKKQSIIRMRIKEREQLQWNKDIKISKQSELNKEDRNNYISDEQSILSILNEKELSTIESKYNQLLEQLSIGEDPLETLLVPFNNEYKQIDLQDNSFNTKRDQQQQQQQQQQDILNKVDNTAHLSLAALRWGQENERLREEKEIENSKYGQDQHLIDMSLLKLGKGYNELQQLYRGKGWQRMQRIAKGLSITMSALLKQALESGDQSRQKLKRLTKLVQQLMLMLGMDISDSSDERIKDQSEQLAQTLSTPSSYPQSSSVSVSSQIQPVYSSYSPAPISQDIKMSMSPPRMKTVNEIVSEYRQTPPQKKRQSNSPSLSSSYISQKSQSKIDDTKPNIQSSYASSTILKERSIEDIIAEYSSPDHSSTIANKNQSYSPPERTLSQIIAEYSSSQNINQSLTPKGSINQQQSYSDNQLNKSHTQKSSSPSRAPPKEEGNIQQTLYVVLSPATKERMIQESMKDRSPQNLNSPAFISQMTQPQPTSPSFNRSYQNSPSAISQISSFNTSFNYPQKAVYTPTNLIPTSPTSSNLPRTLPVQINSNNQSVQRRSHL</sequence>
<feature type="region of interest" description="Disordered" evidence="2">
    <location>
        <begin position="851"/>
        <end position="886"/>
    </location>
</feature>
<feature type="coiled-coil region" evidence="1">
    <location>
        <begin position="24"/>
        <end position="366"/>
    </location>
</feature>
<comment type="caution">
    <text evidence="3">The sequence shown here is derived from an EMBL/GenBank/DDBJ whole genome shotgun (WGS) entry which is preliminary data.</text>
</comment>
<dbReference type="Proteomes" id="UP000324800">
    <property type="component" value="Unassembled WGS sequence"/>
</dbReference>